<dbReference type="EMBL" id="CAJOBA010054523">
    <property type="protein sequence ID" value="CAF4275477.1"/>
    <property type="molecule type" value="Genomic_DNA"/>
</dbReference>
<feature type="non-terminal residue" evidence="3">
    <location>
        <position position="1"/>
    </location>
</feature>
<proteinExistence type="predicted"/>
<accession>A0A8S2TQV6</accession>
<organism evidence="3 4">
    <name type="scientific">Didymodactylos carnosus</name>
    <dbReference type="NCBI Taxonomy" id="1234261"/>
    <lineage>
        <taxon>Eukaryota</taxon>
        <taxon>Metazoa</taxon>
        <taxon>Spiralia</taxon>
        <taxon>Gnathifera</taxon>
        <taxon>Rotifera</taxon>
        <taxon>Eurotatoria</taxon>
        <taxon>Bdelloidea</taxon>
        <taxon>Philodinida</taxon>
        <taxon>Philodinidae</taxon>
        <taxon>Didymodactylos</taxon>
    </lineage>
</organism>
<feature type="compositionally biased region" description="Basic and acidic residues" evidence="1">
    <location>
        <begin position="16"/>
        <end position="28"/>
    </location>
</feature>
<dbReference type="EMBL" id="CAJNOK010032574">
    <property type="protein sequence ID" value="CAF1485526.1"/>
    <property type="molecule type" value="Genomic_DNA"/>
</dbReference>
<evidence type="ECO:0000313" key="2">
    <source>
        <dbReference type="EMBL" id="CAF1485526.1"/>
    </source>
</evidence>
<dbReference type="Proteomes" id="UP000682733">
    <property type="component" value="Unassembled WGS sequence"/>
</dbReference>
<reference evidence="3" key="1">
    <citation type="submission" date="2021-02" db="EMBL/GenBank/DDBJ databases">
        <authorList>
            <person name="Nowell W R."/>
        </authorList>
    </citation>
    <scope>NUCLEOTIDE SEQUENCE</scope>
</reference>
<name>A0A8S2TQV6_9BILA</name>
<protein>
    <submittedName>
        <fullName evidence="3">Uncharacterized protein</fullName>
    </submittedName>
</protein>
<feature type="region of interest" description="Disordered" evidence="1">
    <location>
        <begin position="1"/>
        <end position="28"/>
    </location>
</feature>
<evidence type="ECO:0000256" key="1">
    <source>
        <dbReference type="SAM" id="MobiDB-lite"/>
    </source>
</evidence>
<evidence type="ECO:0000313" key="3">
    <source>
        <dbReference type="EMBL" id="CAF4275477.1"/>
    </source>
</evidence>
<comment type="caution">
    <text evidence="3">The sequence shown here is derived from an EMBL/GenBank/DDBJ whole genome shotgun (WGS) entry which is preliminary data.</text>
</comment>
<gene>
    <name evidence="2" type="ORF">OVA965_LOCUS36259</name>
    <name evidence="3" type="ORF">TMI583_LOCUS37266</name>
</gene>
<evidence type="ECO:0000313" key="4">
    <source>
        <dbReference type="Proteomes" id="UP000682733"/>
    </source>
</evidence>
<feature type="compositionally biased region" description="Polar residues" evidence="1">
    <location>
        <begin position="1"/>
        <end position="15"/>
    </location>
</feature>
<feature type="non-terminal residue" evidence="3">
    <location>
        <position position="98"/>
    </location>
</feature>
<sequence>SASSADIDTQSTFLRNRSDSSETNLRDKTDELDSVLEVPTKCVEQAKEVGKRVVEYVVDHALLPHWLLDNEFLISGHRPPMPSVKQCFASIFHLHTET</sequence>
<dbReference type="Proteomes" id="UP000677228">
    <property type="component" value="Unassembled WGS sequence"/>
</dbReference>
<dbReference type="AlphaFoldDB" id="A0A8S2TQV6"/>